<proteinExistence type="predicted"/>
<dbReference type="Proteomes" id="UP000254266">
    <property type="component" value="Unassembled WGS sequence"/>
</dbReference>
<evidence type="ECO:0000313" key="1">
    <source>
        <dbReference type="EMBL" id="RDH81424.1"/>
    </source>
</evidence>
<gene>
    <name evidence="1" type="ORF">DIZ80_15160</name>
</gene>
<sequence>MSSALIKLATATPSIDLAKYDRLSNILLKSNTTDANHTASCMTEGQLDIQFEVTLDVDGIVTDISE</sequence>
<reference evidence="1 2" key="1">
    <citation type="journal article" date="2018" name="ISME J.">
        <title>Endosymbiont genomes yield clues of tubeworm success.</title>
        <authorList>
            <person name="Li Y."/>
            <person name="Liles M.R."/>
            <person name="Halanych K.M."/>
        </authorList>
    </citation>
    <scope>NUCLEOTIDE SEQUENCE [LARGE SCALE GENOMIC DNA]</scope>
    <source>
        <strain evidence="1">A1464</strain>
    </source>
</reference>
<dbReference type="AlphaFoldDB" id="A0A370DAM9"/>
<protein>
    <submittedName>
        <fullName evidence="1">Uncharacterized protein</fullName>
    </submittedName>
</protein>
<accession>A0A370DAM9</accession>
<organism evidence="1 2">
    <name type="scientific">endosymbiont of Galathealinum brachiosum</name>
    <dbReference type="NCBI Taxonomy" id="2200906"/>
    <lineage>
        <taxon>Bacteria</taxon>
        <taxon>Pseudomonadati</taxon>
        <taxon>Pseudomonadota</taxon>
        <taxon>Gammaproteobacteria</taxon>
        <taxon>sulfur-oxidizing symbionts</taxon>
    </lineage>
</organism>
<evidence type="ECO:0000313" key="2">
    <source>
        <dbReference type="Proteomes" id="UP000254266"/>
    </source>
</evidence>
<comment type="caution">
    <text evidence="1">The sequence shown here is derived from an EMBL/GenBank/DDBJ whole genome shotgun (WGS) entry which is preliminary data.</text>
</comment>
<dbReference type="EMBL" id="QFXC01000013">
    <property type="protein sequence ID" value="RDH81424.1"/>
    <property type="molecule type" value="Genomic_DNA"/>
</dbReference>
<keyword evidence="2" id="KW-1185">Reference proteome</keyword>
<name>A0A370DAM9_9GAMM</name>